<feature type="non-terminal residue" evidence="3">
    <location>
        <position position="37"/>
    </location>
</feature>
<sequence>MNLAAGAVQKTGDEMNGKLTLPQTSSFGVNTNNTLGG</sequence>
<accession>A0A3Y3IE43</accession>
<feature type="region of interest" description="Disordered" evidence="1">
    <location>
        <begin position="1"/>
        <end position="37"/>
    </location>
</feature>
<protein>
    <submittedName>
        <fullName evidence="3">Phage tail protein</fullName>
    </submittedName>
</protein>
<reference evidence="3" key="1">
    <citation type="submission" date="2018-11" db="EMBL/GenBank/DDBJ databases">
        <authorList>
            <person name="Ashton P.M."/>
            <person name="Dallman T."/>
            <person name="Nair S."/>
            <person name="De Pinna E."/>
            <person name="Peters T."/>
            <person name="Grant K."/>
        </authorList>
    </citation>
    <scope>NUCLEOTIDE SEQUENCE</scope>
    <source>
        <strain evidence="2">294733</strain>
        <strain evidence="3">638103</strain>
        <strain evidence="4">802714</strain>
    </source>
</reference>
<dbReference type="EMBL" id="AAKUZG010000082">
    <property type="protein sequence ID" value="ECW0177233.1"/>
    <property type="molecule type" value="Genomic_DNA"/>
</dbReference>
<gene>
    <name evidence="2" type="ORF">DO679_25620</name>
    <name evidence="3" type="ORF">EHB73_08595</name>
    <name evidence="4" type="ORF">F3E63_25165</name>
</gene>
<evidence type="ECO:0000256" key="1">
    <source>
        <dbReference type="SAM" id="MobiDB-lite"/>
    </source>
</evidence>
<dbReference type="AlphaFoldDB" id="A0A3Y3IE43"/>
<evidence type="ECO:0000313" key="2">
    <source>
        <dbReference type="EMBL" id="ECG0956447.1"/>
    </source>
</evidence>
<evidence type="ECO:0000313" key="4">
    <source>
        <dbReference type="EMBL" id="ECW0177233.1"/>
    </source>
</evidence>
<name>A0A3Y3IE43_SALET</name>
<evidence type="ECO:0000313" key="3">
    <source>
        <dbReference type="EMBL" id="ECG1775201.1"/>
    </source>
</evidence>
<dbReference type="EMBL" id="AAINGY010000083">
    <property type="protein sequence ID" value="ECG0956447.1"/>
    <property type="molecule type" value="Genomic_DNA"/>
</dbReference>
<comment type="caution">
    <text evidence="3">The sequence shown here is derived from an EMBL/GenBank/DDBJ whole genome shotgun (WGS) entry which is preliminary data.</text>
</comment>
<dbReference type="EMBL" id="AAINNQ010000006">
    <property type="protein sequence ID" value="ECG1775201.1"/>
    <property type="molecule type" value="Genomic_DNA"/>
</dbReference>
<organism evidence="3">
    <name type="scientific">Salmonella enterica I</name>
    <dbReference type="NCBI Taxonomy" id="59201"/>
    <lineage>
        <taxon>Bacteria</taxon>
        <taxon>Pseudomonadati</taxon>
        <taxon>Pseudomonadota</taxon>
        <taxon>Gammaproteobacteria</taxon>
        <taxon>Enterobacterales</taxon>
        <taxon>Enterobacteriaceae</taxon>
        <taxon>Salmonella</taxon>
    </lineage>
</organism>
<feature type="compositionally biased region" description="Polar residues" evidence="1">
    <location>
        <begin position="21"/>
        <end position="37"/>
    </location>
</feature>
<proteinExistence type="predicted"/>